<sequence length="149" mass="16920">MKKCFNEKHKITNLKIHHAVSLTEEIALKLSSTGLHAAVLCTDPSNLMTKSHVQETLRYLDFNIISTSMSILNLVHPLPVIHQSVADTVKKLSITYNTHVIHIHYEDEESVKFGLDRVCTVALRGAKFIYGNEPLFFNSIDFLELKDLM</sequence>
<evidence type="ECO:0000313" key="1">
    <source>
        <dbReference type="EMBL" id="EFX74064.1"/>
    </source>
</evidence>
<dbReference type="Gene3D" id="3.40.50.300">
    <property type="entry name" value="P-loop containing nucleotide triphosphate hydrolases"/>
    <property type="match status" value="1"/>
</dbReference>
<organism evidence="1 2">
    <name type="scientific">Daphnia pulex</name>
    <name type="common">Water flea</name>
    <dbReference type="NCBI Taxonomy" id="6669"/>
    <lineage>
        <taxon>Eukaryota</taxon>
        <taxon>Metazoa</taxon>
        <taxon>Ecdysozoa</taxon>
        <taxon>Arthropoda</taxon>
        <taxon>Crustacea</taxon>
        <taxon>Branchiopoda</taxon>
        <taxon>Diplostraca</taxon>
        <taxon>Cladocera</taxon>
        <taxon>Anomopoda</taxon>
        <taxon>Daphniidae</taxon>
        <taxon>Daphnia</taxon>
    </lineage>
</organism>
<dbReference type="AlphaFoldDB" id="E9H2I0"/>
<keyword evidence="2" id="KW-1185">Reference proteome</keyword>
<reference evidence="1 2" key="1">
    <citation type="journal article" date="2011" name="Science">
        <title>The ecoresponsive genome of Daphnia pulex.</title>
        <authorList>
            <person name="Colbourne J.K."/>
            <person name="Pfrender M.E."/>
            <person name="Gilbert D."/>
            <person name="Thomas W.K."/>
            <person name="Tucker A."/>
            <person name="Oakley T.H."/>
            <person name="Tokishita S."/>
            <person name="Aerts A."/>
            <person name="Arnold G.J."/>
            <person name="Basu M.K."/>
            <person name="Bauer D.J."/>
            <person name="Caceres C.E."/>
            <person name="Carmel L."/>
            <person name="Casola C."/>
            <person name="Choi J.H."/>
            <person name="Detter J.C."/>
            <person name="Dong Q."/>
            <person name="Dusheyko S."/>
            <person name="Eads B.D."/>
            <person name="Frohlich T."/>
            <person name="Geiler-Samerotte K.A."/>
            <person name="Gerlach D."/>
            <person name="Hatcher P."/>
            <person name="Jogdeo S."/>
            <person name="Krijgsveld J."/>
            <person name="Kriventseva E.V."/>
            <person name="Kultz D."/>
            <person name="Laforsch C."/>
            <person name="Lindquist E."/>
            <person name="Lopez J."/>
            <person name="Manak J.R."/>
            <person name="Muller J."/>
            <person name="Pangilinan J."/>
            <person name="Patwardhan R.P."/>
            <person name="Pitluck S."/>
            <person name="Pritham E.J."/>
            <person name="Rechtsteiner A."/>
            <person name="Rho M."/>
            <person name="Rogozin I.B."/>
            <person name="Sakarya O."/>
            <person name="Salamov A."/>
            <person name="Schaack S."/>
            <person name="Shapiro H."/>
            <person name="Shiga Y."/>
            <person name="Skalitzky C."/>
            <person name="Smith Z."/>
            <person name="Souvorov A."/>
            <person name="Sung W."/>
            <person name="Tang Z."/>
            <person name="Tsuchiya D."/>
            <person name="Tu H."/>
            <person name="Vos H."/>
            <person name="Wang M."/>
            <person name="Wolf Y.I."/>
            <person name="Yamagata H."/>
            <person name="Yamada T."/>
            <person name="Ye Y."/>
            <person name="Shaw J.R."/>
            <person name="Andrews J."/>
            <person name="Crease T.J."/>
            <person name="Tang H."/>
            <person name="Lucas S.M."/>
            <person name="Robertson H.M."/>
            <person name="Bork P."/>
            <person name="Koonin E.V."/>
            <person name="Zdobnov E.M."/>
            <person name="Grigoriev I.V."/>
            <person name="Lynch M."/>
            <person name="Boore J.L."/>
        </authorList>
    </citation>
    <scope>NUCLEOTIDE SEQUENCE [LARGE SCALE GENOMIC DNA]</scope>
</reference>
<dbReference type="KEGG" id="dpx:DAPPUDRAFT_307502"/>
<evidence type="ECO:0000313" key="2">
    <source>
        <dbReference type="Proteomes" id="UP000000305"/>
    </source>
</evidence>
<accession>E9H2I0</accession>
<proteinExistence type="predicted"/>
<dbReference type="InterPro" id="IPR027417">
    <property type="entry name" value="P-loop_NTPase"/>
</dbReference>
<name>E9H2I0_DAPPU</name>
<dbReference type="Proteomes" id="UP000000305">
    <property type="component" value="Unassembled WGS sequence"/>
</dbReference>
<dbReference type="OrthoDB" id="6339380at2759"/>
<dbReference type="HOGENOM" id="CLU_1751541_0_0_1"/>
<dbReference type="InParanoid" id="E9H2I0"/>
<protein>
    <submittedName>
        <fullName evidence="1">Uncharacterized protein</fullName>
    </submittedName>
</protein>
<gene>
    <name evidence="1" type="ORF">DAPPUDRAFT_307502</name>
</gene>
<dbReference type="EMBL" id="GL732586">
    <property type="protein sequence ID" value="EFX74064.1"/>
    <property type="molecule type" value="Genomic_DNA"/>
</dbReference>